<dbReference type="Proteomes" id="UP000683360">
    <property type="component" value="Unassembled WGS sequence"/>
</dbReference>
<feature type="compositionally biased region" description="Low complexity" evidence="1">
    <location>
        <begin position="84"/>
        <end position="102"/>
    </location>
</feature>
<feature type="region of interest" description="Disordered" evidence="1">
    <location>
        <begin position="1"/>
        <end position="194"/>
    </location>
</feature>
<feature type="compositionally biased region" description="Polar residues" evidence="1">
    <location>
        <begin position="183"/>
        <end position="194"/>
    </location>
</feature>
<feature type="compositionally biased region" description="Low complexity" evidence="1">
    <location>
        <begin position="109"/>
        <end position="118"/>
    </location>
</feature>
<sequence length="194" mass="21753">MTSEDHGRCSHCHRGLSQHQSIHGETPSKTMDHPGNEGPRKRRKDVPCRQRGPSQHQSLHGKCPQKTMDDSDNEGPRKRGKDVPAATEAPASTKAPPKTPQKTMDDVPKQAQRPQPAQKHPRKHALKRPWTTQTMRVHVKEVRLGKRRSCCHRGLSQHQSLHRKTPQKSMDDVPAATEALASTKASTENALRRP</sequence>
<gene>
    <name evidence="2" type="ORF">MEDL_15876</name>
</gene>
<reference evidence="2" key="1">
    <citation type="submission" date="2021-03" db="EMBL/GenBank/DDBJ databases">
        <authorList>
            <person name="Bekaert M."/>
        </authorList>
    </citation>
    <scope>NUCLEOTIDE SEQUENCE</scope>
</reference>
<evidence type="ECO:0000256" key="1">
    <source>
        <dbReference type="SAM" id="MobiDB-lite"/>
    </source>
</evidence>
<evidence type="ECO:0000313" key="2">
    <source>
        <dbReference type="EMBL" id="CAG2201268.1"/>
    </source>
</evidence>
<organism evidence="2 3">
    <name type="scientific">Mytilus edulis</name>
    <name type="common">Blue mussel</name>
    <dbReference type="NCBI Taxonomy" id="6550"/>
    <lineage>
        <taxon>Eukaryota</taxon>
        <taxon>Metazoa</taxon>
        <taxon>Spiralia</taxon>
        <taxon>Lophotrochozoa</taxon>
        <taxon>Mollusca</taxon>
        <taxon>Bivalvia</taxon>
        <taxon>Autobranchia</taxon>
        <taxon>Pteriomorphia</taxon>
        <taxon>Mytilida</taxon>
        <taxon>Mytiloidea</taxon>
        <taxon>Mytilidae</taxon>
        <taxon>Mytilinae</taxon>
        <taxon>Mytilus</taxon>
    </lineage>
</organism>
<keyword evidence="3" id="KW-1185">Reference proteome</keyword>
<proteinExistence type="predicted"/>
<feature type="compositionally biased region" description="Polar residues" evidence="1">
    <location>
        <begin position="17"/>
        <end position="29"/>
    </location>
</feature>
<name>A0A8S3QVV5_MYTED</name>
<comment type="caution">
    <text evidence="2">The sequence shown here is derived from an EMBL/GenBank/DDBJ whole genome shotgun (WGS) entry which is preliminary data.</text>
</comment>
<feature type="compositionally biased region" description="Basic and acidic residues" evidence="1">
    <location>
        <begin position="30"/>
        <end position="39"/>
    </location>
</feature>
<dbReference type="AlphaFoldDB" id="A0A8S3QVV5"/>
<evidence type="ECO:0000313" key="3">
    <source>
        <dbReference type="Proteomes" id="UP000683360"/>
    </source>
</evidence>
<accession>A0A8S3QVV5</accession>
<protein>
    <submittedName>
        <fullName evidence="2">ZFPM2</fullName>
    </submittedName>
</protein>
<dbReference type="EMBL" id="CAJPWZ010000837">
    <property type="protein sequence ID" value="CAG2201268.1"/>
    <property type="molecule type" value="Genomic_DNA"/>
</dbReference>